<keyword evidence="1" id="KW-1185">Reference proteome</keyword>
<dbReference type="Proteomes" id="UP000790787">
    <property type="component" value="Chromosome 11"/>
</dbReference>
<protein>
    <submittedName>
        <fullName evidence="2">Secreted RxLR effector protein 78-like</fullName>
    </submittedName>
</protein>
<organism evidence="1 2">
    <name type="scientific">Nicotiana tabacum</name>
    <name type="common">Common tobacco</name>
    <dbReference type="NCBI Taxonomy" id="4097"/>
    <lineage>
        <taxon>Eukaryota</taxon>
        <taxon>Viridiplantae</taxon>
        <taxon>Streptophyta</taxon>
        <taxon>Embryophyta</taxon>
        <taxon>Tracheophyta</taxon>
        <taxon>Spermatophyta</taxon>
        <taxon>Magnoliopsida</taxon>
        <taxon>eudicotyledons</taxon>
        <taxon>Gunneridae</taxon>
        <taxon>Pentapetalae</taxon>
        <taxon>asterids</taxon>
        <taxon>lamiids</taxon>
        <taxon>Solanales</taxon>
        <taxon>Solanaceae</taxon>
        <taxon>Nicotianoideae</taxon>
        <taxon>Nicotianeae</taxon>
        <taxon>Nicotiana</taxon>
    </lineage>
</organism>
<dbReference type="RefSeq" id="XP_075080457.1">
    <property type="nucleotide sequence ID" value="XM_075224356.1"/>
</dbReference>
<name>A0AC58S638_TOBAC</name>
<reference evidence="2" key="2">
    <citation type="submission" date="2025-08" db="UniProtKB">
        <authorList>
            <consortium name="RefSeq"/>
        </authorList>
    </citation>
    <scope>IDENTIFICATION</scope>
    <source>
        <tissue evidence="2">Leaf</tissue>
    </source>
</reference>
<sequence length="133" mass="15385">MRNILNNVILAHELIKGYTQKAVSPSCMIKVDIRKAYDSVEWSFLRDLILELGIPYKMVNLIMECVSTITYALLINGGLTPRFQARKGLRQGDLMSPYLFVLVMEYLNRSLKQLKSNPYFNYLPKCSKLEVVY</sequence>
<gene>
    <name evidence="2" type="primary">LOC142165963</name>
</gene>
<proteinExistence type="predicted"/>
<evidence type="ECO:0000313" key="1">
    <source>
        <dbReference type="Proteomes" id="UP000790787"/>
    </source>
</evidence>
<evidence type="ECO:0000313" key="2">
    <source>
        <dbReference type="RefSeq" id="XP_075080457.1"/>
    </source>
</evidence>
<reference evidence="1" key="1">
    <citation type="journal article" date="2014" name="Nat. Commun.">
        <title>The tobacco genome sequence and its comparison with those of tomato and potato.</title>
        <authorList>
            <person name="Sierro N."/>
            <person name="Battey J.N."/>
            <person name="Ouadi S."/>
            <person name="Bakaher N."/>
            <person name="Bovet L."/>
            <person name="Willig A."/>
            <person name="Goepfert S."/>
            <person name="Peitsch M.C."/>
            <person name="Ivanov N.V."/>
        </authorList>
    </citation>
    <scope>NUCLEOTIDE SEQUENCE [LARGE SCALE GENOMIC DNA]</scope>
</reference>
<accession>A0AC58S638</accession>